<dbReference type="GO" id="GO:0000781">
    <property type="term" value="C:chromosome, telomeric region"/>
    <property type="evidence" value="ECO:0007669"/>
    <property type="project" value="TreeGrafter"/>
</dbReference>
<feature type="compositionally biased region" description="Gly residues" evidence="5">
    <location>
        <begin position="1"/>
        <end position="12"/>
    </location>
</feature>
<feature type="region of interest" description="Disordered" evidence="5">
    <location>
        <begin position="1"/>
        <end position="26"/>
    </location>
</feature>
<feature type="domain" description="Replication protein A C-terminal" evidence="6">
    <location>
        <begin position="161"/>
        <end position="246"/>
    </location>
</feature>
<evidence type="ECO:0000256" key="4">
    <source>
        <dbReference type="ARBA" id="ARBA00023242"/>
    </source>
</evidence>
<keyword evidence="4" id="KW-0539">Nucleus</keyword>
<dbReference type="GO" id="GO:0003697">
    <property type="term" value="F:single-stranded DNA binding"/>
    <property type="evidence" value="ECO:0007669"/>
    <property type="project" value="TreeGrafter"/>
</dbReference>
<feature type="compositionally biased region" description="Polar residues" evidence="5">
    <location>
        <begin position="16"/>
        <end position="26"/>
    </location>
</feature>
<sequence length="253" mass="28113">MDWSDNGGGGGYFNETDVTTPSGKSGSKLATRQQFLCPVTIRQILEAPEEGLQIGNFTASMVTLCGVVIAVKSSPTRITFSFSDDTGTIDCLEWLDVDENVQTKEEVNVVPNMYYQVFGCLKPINKVRKIMVFKIIPIENFNEYAAFLAEVICANQYAEKINQMPPTPMIQDNSSSISNNTSYNDHGTAFTPVQQAILAEIKANKSPGGWNKKESKLNNMFFKKQIEDAVDFLVSEGHIYSTVDDNHYRTTSC</sequence>
<evidence type="ECO:0000256" key="3">
    <source>
        <dbReference type="ARBA" id="ARBA00023125"/>
    </source>
</evidence>
<comment type="subcellular location">
    <subcellularLocation>
        <location evidence="1">Nucleus</location>
    </subcellularLocation>
</comment>
<dbReference type="GO" id="GO:0035861">
    <property type="term" value="C:site of double-strand break"/>
    <property type="evidence" value="ECO:0007669"/>
    <property type="project" value="TreeGrafter"/>
</dbReference>
<evidence type="ECO:0000256" key="5">
    <source>
        <dbReference type="SAM" id="MobiDB-lite"/>
    </source>
</evidence>
<dbReference type="SUPFAM" id="SSF46785">
    <property type="entry name" value="Winged helix' DNA-binding domain"/>
    <property type="match status" value="1"/>
</dbReference>
<keyword evidence="3" id="KW-0238">DNA-binding</keyword>
<dbReference type="GO" id="GO:0005662">
    <property type="term" value="C:DNA replication factor A complex"/>
    <property type="evidence" value="ECO:0007669"/>
    <property type="project" value="TreeGrafter"/>
</dbReference>
<gene>
    <name evidence="7" type="ORF">PYX00_006516</name>
</gene>
<dbReference type="InterPro" id="IPR036390">
    <property type="entry name" value="WH_DNA-bd_sf"/>
</dbReference>
<comment type="caution">
    <text evidence="7">The sequence shown here is derived from an EMBL/GenBank/DDBJ whole genome shotgun (WGS) entry which is preliminary data.</text>
</comment>
<accession>A0AAW2HWZ9</accession>
<dbReference type="SUPFAM" id="SSF50249">
    <property type="entry name" value="Nucleic acid-binding proteins"/>
    <property type="match status" value="1"/>
</dbReference>
<proteinExistence type="inferred from homology"/>
<dbReference type="InterPro" id="IPR012340">
    <property type="entry name" value="NA-bd_OB-fold"/>
</dbReference>
<evidence type="ECO:0000259" key="6">
    <source>
        <dbReference type="Pfam" id="PF08784"/>
    </source>
</evidence>
<evidence type="ECO:0000256" key="2">
    <source>
        <dbReference type="ARBA" id="ARBA00007815"/>
    </source>
</evidence>
<dbReference type="Gene3D" id="2.40.50.140">
    <property type="entry name" value="Nucleic acid-binding proteins"/>
    <property type="match status" value="1"/>
</dbReference>
<dbReference type="AlphaFoldDB" id="A0AAW2HWZ9"/>
<name>A0AAW2HWZ9_9NEOP</name>
<dbReference type="InterPro" id="IPR040260">
    <property type="entry name" value="RFA2-like"/>
</dbReference>
<dbReference type="Pfam" id="PF08784">
    <property type="entry name" value="RPA_C"/>
    <property type="match status" value="1"/>
</dbReference>
<evidence type="ECO:0000256" key="1">
    <source>
        <dbReference type="ARBA" id="ARBA00004123"/>
    </source>
</evidence>
<protein>
    <recommendedName>
        <fullName evidence="6">Replication protein A C-terminal domain-containing protein</fullName>
    </recommendedName>
</protein>
<dbReference type="InterPro" id="IPR036388">
    <property type="entry name" value="WH-like_DNA-bd_sf"/>
</dbReference>
<evidence type="ECO:0000313" key="7">
    <source>
        <dbReference type="EMBL" id="KAL0273967.1"/>
    </source>
</evidence>
<reference evidence="7" key="1">
    <citation type="journal article" date="2024" name="Gigascience">
        <title>Chromosome-level genome of the poultry shaft louse Menopon gallinae provides insight into the host-switching and adaptive evolution of parasitic lice.</title>
        <authorList>
            <person name="Xu Y."/>
            <person name="Ma L."/>
            <person name="Liu S."/>
            <person name="Liang Y."/>
            <person name="Liu Q."/>
            <person name="He Z."/>
            <person name="Tian L."/>
            <person name="Duan Y."/>
            <person name="Cai W."/>
            <person name="Li H."/>
            <person name="Song F."/>
        </authorList>
    </citation>
    <scope>NUCLEOTIDE SEQUENCE</scope>
    <source>
        <strain evidence="7">Cailab_2023a</strain>
    </source>
</reference>
<dbReference type="InterPro" id="IPR014892">
    <property type="entry name" value="RPA_C"/>
</dbReference>
<dbReference type="Gene3D" id="1.10.10.10">
    <property type="entry name" value="Winged helix-like DNA-binding domain superfamily/Winged helix DNA-binding domain"/>
    <property type="match status" value="1"/>
</dbReference>
<dbReference type="GO" id="GO:0000724">
    <property type="term" value="P:double-strand break repair via homologous recombination"/>
    <property type="evidence" value="ECO:0007669"/>
    <property type="project" value="TreeGrafter"/>
</dbReference>
<dbReference type="EMBL" id="JARGDH010000003">
    <property type="protein sequence ID" value="KAL0273967.1"/>
    <property type="molecule type" value="Genomic_DNA"/>
</dbReference>
<comment type="similarity">
    <text evidence="2">Belongs to the replication factor A protein 2 family.</text>
</comment>
<dbReference type="CDD" id="cd04478">
    <property type="entry name" value="RPA2_DBD_D"/>
    <property type="match status" value="1"/>
</dbReference>
<organism evidence="7">
    <name type="scientific">Menopon gallinae</name>
    <name type="common">poultry shaft louse</name>
    <dbReference type="NCBI Taxonomy" id="328185"/>
    <lineage>
        <taxon>Eukaryota</taxon>
        <taxon>Metazoa</taxon>
        <taxon>Ecdysozoa</taxon>
        <taxon>Arthropoda</taxon>
        <taxon>Hexapoda</taxon>
        <taxon>Insecta</taxon>
        <taxon>Pterygota</taxon>
        <taxon>Neoptera</taxon>
        <taxon>Paraneoptera</taxon>
        <taxon>Psocodea</taxon>
        <taxon>Troctomorpha</taxon>
        <taxon>Phthiraptera</taxon>
        <taxon>Amblycera</taxon>
        <taxon>Menoponidae</taxon>
        <taxon>Menopon</taxon>
    </lineage>
</organism>
<dbReference type="PANTHER" id="PTHR13989">
    <property type="entry name" value="REPLICATION PROTEIN A-RELATED"/>
    <property type="match status" value="1"/>
</dbReference>
<dbReference type="GO" id="GO:0006289">
    <property type="term" value="P:nucleotide-excision repair"/>
    <property type="evidence" value="ECO:0007669"/>
    <property type="project" value="TreeGrafter"/>
</dbReference>
<dbReference type="PANTHER" id="PTHR13989:SF16">
    <property type="entry name" value="REPLICATION PROTEIN A2"/>
    <property type="match status" value="1"/>
</dbReference>
<dbReference type="GO" id="GO:0006260">
    <property type="term" value="P:DNA replication"/>
    <property type="evidence" value="ECO:0007669"/>
    <property type="project" value="TreeGrafter"/>
</dbReference>